<dbReference type="InterPro" id="IPR010992">
    <property type="entry name" value="IHF-like_DNA-bd_dom_sf"/>
</dbReference>
<comment type="similarity">
    <text evidence="3">Belongs to the bacterial histone-like protein family.</text>
</comment>
<evidence type="ECO:0000313" key="5">
    <source>
        <dbReference type="Proteomes" id="UP000178179"/>
    </source>
</evidence>
<dbReference type="EMBL" id="MHIS01000021">
    <property type="protein sequence ID" value="OGY56135.1"/>
    <property type="molecule type" value="Genomic_DNA"/>
</dbReference>
<dbReference type="GO" id="GO:0003677">
    <property type="term" value="F:DNA binding"/>
    <property type="evidence" value="ECO:0007669"/>
    <property type="project" value="UniProtKB-KW"/>
</dbReference>
<dbReference type="Gene3D" id="4.10.520.10">
    <property type="entry name" value="IHF-like DNA-binding proteins"/>
    <property type="match status" value="1"/>
</dbReference>
<dbReference type="SUPFAM" id="SSF47729">
    <property type="entry name" value="IHF-like DNA-binding proteins"/>
    <property type="match status" value="1"/>
</dbReference>
<dbReference type="Pfam" id="PF00216">
    <property type="entry name" value="Bac_DNA_binding"/>
    <property type="match status" value="1"/>
</dbReference>
<dbReference type="InterPro" id="IPR020816">
    <property type="entry name" value="Histone-like_DNA-bd_CS"/>
</dbReference>
<sequence length="91" mass="9559">MKKPELIEQVQSAAGLATKRDAEAAVDAVFDTIAKAMSRGEEVAMPGFGTFKVSKRAARQGINPRTGEKIQIAAKTVPKFSAGKGLKDAVA</sequence>
<dbReference type="Proteomes" id="UP000178179">
    <property type="component" value="Unassembled WGS sequence"/>
</dbReference>
<dbReference type="PRINTS" id="PR01727">
    <property type="entry name" value="DNABINDINGHU"/>
</dbReference>
<dbReference type="CDD" id="cd13831">
    <property type="entry name" value="HU"/>
    <property type="match status" value="1"/>
</dbReference>
<organism evidence="4 5">
    <name type="scientific">Candidatus Colwellbacteria bacterium GWA2_46_10</name>
    <dbReference type="NCBI Taxonomy" id="1797684"/>
    <lineage>
        <taxon>Bacteria</taxon>
        <taxon>Candidatus Colwelliibacteriota</taxon>
    </lineage>
</organism>
<evidence type="ECO:0000256" key="1">
    <source>
        <dbReference type="ARBA" id="ARBA00023067"/>
    </source>
</evidence>
<dbReference type="PANTHER" id="PTHR33175:SF3">
    <property type="entry name" value="DNA-BINDING PROTEIN HU-BETA"/>
    <property type="match status" value="1"/>
</dbReference>
<gene>
    <name evidence="4" type="ORF">A2119_02930</name>
</gene>
<keyword evidence="1" id="KW-0226">DNA condensation</keyword>
<protein>
    <submittedName>
        <fullName evidence="4">DNA-binding protein HU</fullName>
    </submittedName>
</protein>
<dbReference type="PROSITE" id="PS00045">
    <property type="entry name" value="HISTONE_LIKE"/>
    <property type="match status" value="1"/>
</dbReference>
<evidence type="ECO:0000256" key="3">
    <source>
        <dbReference type="RuleBase" id="RU003939"/>
    </source>
</evidence>
<name>A0A1G1YUU1_9BACT</name>
<dbReference type="PANTHER" id="PTHR33175">
    <property type="entry name" value="DNA-BINDING PROTEIN HU"/>
    <property type="match status" value="1"/>
</dbReference>
<dbReference type="GO" id="GO:0030261">
    <property type="term" value="P:chromosome condensation"/>
    <property type="evidence" value="ECO:0007669"/>
    <property type="project" value="UniProtKB-KW"/>
</dbReference>
<keyword evidence="2 4" id="KW-0238">DNA-binding</keyword>
<comment type="caution">
    <text evidence="4">The sequence shown here is derived from an EMBL/GenBank/DDBJ whole genome shotgun (WGS) entry which is preliminary data.</text>
</comment>
<proteinExistence type="inferred from homology"/>
<dbReference type="InterPro" id="IPR000119">
    <property type="entry name" value="Hist_DNA-bd"/>
</dbReference>
<reference evidence="4 5" key="1">
    <citation type="journal article" date="2016" name="Nat. Commun.">
        <title>Thousands of microbial genomes shed light on interconnected biogeochemical processes in an aquifer system.</title>
        <authorList>
            <person name="Anantharaman K."/>
            <person name="Brown C.T."/>
            <person name="Hug L.A."/>
            <person name="Sharon I."/>
            <person name="Castelle C.J."/>
            <person name="Probst A.J."/>
            <person name="Thomas B.C."/>
            <person name="Singh A."/>
            <person name="Wilkins M.J."/>
            <person name="Karaoz U."/>
            <person name="Brodie E.L."/>
            <person name="Williams K.H."/>
            <person name="Hubbard S.S."/>
            <person name="Banfield J.F."/>
        </authorList>
    </citation>
    <scope>NUCLEOTIDE SEQUENCE [LARGE SCALE GENOMIC DNA]</scope>
</reference>
<dbReference type="AlphaFoldDB" id="A0A1G1YUU1"/>
<dbReference type="SMART" id="SM00411">
    <property type="entry name" value="BHL"/>
    <property type="match status" value="1"/>
</dbReference>
<evidence type="ECO:0000256" key="2">
    <source>
        <dbReference type="ARBA" id="ARBA00023125"/>
    </source>
</evidence>
<evidence type="ECO:0000313" key="4">
    <source>
        <dbReference type="EMBL" id="OGY56135.1"/>
    </source>
</evidence>
<accession>A0A1G1YUU1</accession>
<dbReference type="GO" id="GO:0030527">
    <property type="term" value="F:structural constituent of chromatin"/>
    <property type="evidence" value="ECO:0007669"/>
    <property type="project" value="InterPro"/>
</dbReference>